<keyword evidence="2" id="KW-1185">Reference proteome</keyword>
<evidence type="ECO:0000313" key="2">
    <source>
        <dbReference type="Proteomes" id="UP001248536"/>
    </source>
</evidence>
<evidence type="ECO:0000313" key="1">
    <source>
        <dbReference type="EMBL" id="MDS0255327.1"/>
    </source>
</evidence>
<sequence length="115" mass="13142">MSGPENRLPGCEQVFSYNAEAGRLIRKISHNDHRRHRHCPECGLVSFGGKLGDRPADVFRAVLDKILAACKHISQSRIRRLREGAMKRKREYGRSDTANVEEMLNDIRLGSERQN</sequence>
<reference evidence="1 2" key="1">
    <citation type="submission" date="2022-06" db="EMBL/GenBank/DDBJ databases">
        <title>Haloarcula sp. a new haloarchaeum isolate from saline soil.</title>
        <authorList>
            <person name="Strakova D."/>
            <person name="Galisteo C."/>
            <person name="Sanchez-Porro C."/>
            <person name="Ventosa A."/>
        </authorList>
    </citation>
    <scope>NUCLEOTIDE SEQUENCE [LARGE SCALE GENOMIC DNA]</scope>
    <source>
        <strain evidence="1 2">JCM 15760</strain>
    </source>
</reference>
<name>A0ABU2F4B6_HALAR</name>
<proteinExistence type="predicted"/>
<comment type="caution">
    <text evidence="1">The sequence shown here is derived from an EMBL/GenBank/DDBJ whole genome shotgun (WGS) entry which is preliminary data.</text>
</comment>
<protein>
    <recommendedName>
        <fullName evidence="3">Transposase</fullName>
    </recommendedName>
</protein>
<organism evidence="1 2">
    <name type="scientific">Haloarcula argentinensis</name>
    <dbReference type="NCBI Taxonomy" id="43776"/>
    <lineage>
        <taxon>Archaea</taxon>
        <taxon>Methanobacteriati</taxon>
        <taxon>Methanobacteriota</taxon>
        <taxon>Stenosarchaea group</taxon>
        <taxon>Halobacteria</taxon>
        <taxon>Halobacteriales</taxon>
        <taxon>Haloarculaceae</taxon>
        <taxon>Haloarcula</taxon>
    </lineage>
</organism>
<gene>
    <name evidence="1" type="ORF">NC662_16560</name>
</gene>
<accession>A0ABU2F4B6</accession>
<dbReference type="EMBL" id="JAMQCP010000003">
    <property type="protein sequence ID" value="MDS0255327.1"/>
    <property type="molecule type" value="Genomic_DNA"/>
</dbReference>
<evidence type="ECO:0008006" key="3">
    <source>
        <dbReference type="Google" id="ProtNLM"/>
    </source>
</evidence>
<dbReference type="RefSeq" id="WP_005533297.1">
    <property type="nucleotide sequence ID" value="NZ_BAABDY010000002.1"/>
</dbReference>
<dbReference type="Proteomes" id="UP001248536">
    <property type="component" value="Unassembled WGS sequence"/>
</dbReference>